<dbReference type="Pfam" id="PF02622">
    <property type="entry name" value="DUF179"/>
    <property type="match status" value="1"/>
</dbReference>
<dbReference type="SUPFAM" id="SSF143456">
    <property type="entry name" value="VC0467-like"/>
    <property type="match status" value="1"/>
</dbReference>
<dbReference type="OrthoDB" id="9807486at2"/>
<protein>
    <recommendedName>
        <fullName evidence="4">YqgE/AlgH family protein</fullName>
    </recommendedName>
</protein>
<evidence type="ECO:0000256" key="1">
    <source>
        <dbReference type="ARBA" id="ARBA00009600"/>
    </source>
</evidence>
<name>A0A3M0G5C8_9ACTN</name>
<gene>
    <name evidence="2" type="ORF">EAX62_10055</name>
</gene>
<dbReference type="Proteomes" id="UP000275256">
    <property type="component" value="Unassembled WGS sequence"/>
</dbReference>
<evidence type="ECO:0008006" key="4">
    <source>
        <dbReference type="Google" id="ProtNLM"/>
    </source>
</evidence>
<dbReference type="GO" id="GO:0005829">
    <property type="term" value="C:cytosol"/>
    <property type="evidence" value="ECO:0007669"/>
    <property type="project" value="TreeGrafter"/>
</dbReference>
<proteinExistence type="inferred from homology"/>
<dbReference type="Gene3D" id="3.40.1740.10">
    <property type="entry name" value="VC0467-like"/>
    <property type="match status" value="1"/>
</dbReference>
<dbReference type="PANTHER" id="PTHR30327:SF1">
    <property type="entry name" value="UPF0301 PROTEIN YQGE"/>
    <property type="match status" value="1"/>
</dbReference>
<dbReference type="PANTHER" id="PTHR30327">
    <property type="entry name" value="UNCHARACTERIZED PROTEIN YQGE"/>
    <property type="match status" value="1"/>
</dbReference>
<evidence type="ECO:0000313" key="2">
    <source>
        <dbReference type="EMBL" id="RMB60044.1"/>
    </source>
</evidence>
<dbReference type="InterPro" id="IPR003774">
    <property type="entry name" value="AlgH-like"/>
</dbReference>
<sequence length="187" mass="20380">MQQGQAPEAGQVLVATEPGRGGYFDRSVVLLLDHNDNGSLGVCLQRVSELGMVDVLEHFSDLLTPPKVLFEGGPVSQQAAVCLAQVANPFEEPPGWKRLFDDVGILDLETPVELVAGGFTHMRIFVGLAGWDAGQLEGELIRGSWFRAAARAEEVFGTPADLWRRTLRRLGGAPGRWSTWTETPELN</sequence>
<dbReference type="AlphaFoldDB" id="A0A3M0G5C8"/>
<dbReference type="EMBL" id="REFW01000002">
    <property type="protein sequence ID" value="RMB60044.1"/>
    <property type="molecule type" value="Genomic_DNA"/>
</dbReference>
<evidence type="ECO:0000313" key="3">
    <source>
        <dbReference type="Proteomes" id="UP000275256"/>
    </source>
</evidence>
<keyword evidence="3" id="KW-1185">Reference proteome</keyword>
<accession>A0A3M0G5C8</accession>
<comment type="caution">
    <text evidence="2">The sequence shown here is derived from an EMBL/GenBank/DDBJ whole genome shotgun (WGS) entry which is preliminary data.</text>
</comment>
<reference evidence="2 3" key="1">
    <citation type="submission" date="2018-10" db="EMBL/GenBank/DDBJ databases">
        <title>Tessaracoccus antarcticuss sp. nov., isolated from sediment.</title>
        <authorList>
            <person name="Zhou L.Y."/>
            <person name="Du Z.J."/>
        </authorList>
    </citation>
    <scope>NUCLEOTIDE SEQUENCE [LARGE SCALE GENOMIC DNA]</scope>
    <source>
        <strain evidence="2 3">JDX10</strain>
    </source>
</reference>
<organism evidence="2 3">
    <name type="scientific">Tessaracoccus antarcticus</name>
    <dbReference type="NCBI Taxonomy" id="2479848"/>
    <lineage>
        <taxon>Bacteria</taxon>
        <taxon>Bacillati</taxon>
        <taxon>Actinomycetota</taxon>
        <taxon>Actinomycetes</taxon>
        <taxon>Propionibacteriales</taxon>
        <taxon>Propionibacteriaceae</taxon>
        <taxon>Tessaracoccus</taxon>
    </lineage>
</organism>
<comment type="similarity">
    <text evidence="1">Belongs to the UPF0301 (AlgH) family.</text>
</comment>
<dbReference type="RefSeq" id="WP_121901524.1">
    <property type="nucleotide sequence ID" value="NZ_REFW01000002.1"/>
</dbReference>